<organism evidence="8 9">
    <name type="scientific">Nocardiopsis composta</name>
    <dbReference type="NCBI Taxonomy" id="157465"/>
    <lineage>
        <taxon>Bacteria</taxon>
        <taxon>Bacillati</taxon>
        <taxon>Actinomycetota</taxon>
        <taxon>Actinomycetes</taxon>
        <taxon>Streptosporangiales</taxon>
        <taxon>Nocardiopsidaceae</taxon>
        <taxon>Nocardiopsis</taxon>
    </lineage>
</organism>
<feature type="transmembrane region" description="Helical" evidence="7">
    <location>
        <begin position="50"/>
        <end position="69"/>
    </location>
</feature>
<dbReference type="GO" id="GO:0005886">
    <property type="term" value="C:plasma membrane"/>
    <property type="evidence" value="ECO:0007669"/>
    <property type="project" value="UniProtKB-SubCell"/>
</dbReference>
<protein>
    <submittedName>
        <fullName evidence="8">Urea transport system permease protein</fullName>
    </submittedName>
</protein>
<dbReference type="RefSeq" id="WP_184394492.1">
    <property type="nucleotide sequence ID" value="NZ_BAAAJD010000033.1"/>
</dbReference>
<feature type="region of interest" description="Disordered" evidence="6">
    <location>
        <begin position="362"/>
        <end position="382"/>
    </location>
</feature>
<proteinExistence type="predicted"/>
<evidence type="ECO:0000256" key="4">
    <source>
        <dbReference type="ARBA" id="ARBA00022989"/>
    </source>
</evidence>
<name>A0A7W8QPA6_9ACTN</name>
<dbReference type="InterPro" id="IPR001851">
    <property type="entry name" value="ABC_transp_permease"/>
</dbReference>
<dbReference type="NCBIfam" id="TIGR03408">
    <property type="entry name" value="urea_trans_UrtC"/>
    <property type="match status" value="1"/>
</dbReference>
<keyword evidence="4 7" id="KW-1133">Transmembrane helix</keyword>
<comment type="subcellular location">
    <subcellularLocation>
        <location evidence="1">Cell membrane</location>
        <topology evidence="1">Multi-pass membrane protein</topology>
    </subcellularLocation>
</comment>
<dbReference type="InterPro" id="IPR017778">
    <property type="entry name" value="ABC_transptr_urea_perm_UrtC"/>
</dbReference>
<evidence type="ECO:0000256" key="1">
    <source>
        <dbReference type="ARBA" id="ARBA00004651"/>
    </source>
</evidence>
<gene>
    <name evidence="8" type="ORF">HDA36_004227</name>
</gene>
<dbReference type="EMBL" id="JACHDB010000001">
    <property type="protein sequence ID" value="MBB5434143.1"/>
    <property type="molecule type" value="Genomic_DNA"/>
</dbReference>
<evidence type="ECO:0000313" key="9">
    <source>
        <dbReference type="Proteomes" id="UP000572635"/>
    </source>
</evidence>
<dbReference type="InterPro" id="IPR043428">
    <property type="entry name" value="LivM-like"/>
</dbReference>
<keyword evidence="5 7" id="KW-0472">Membrane</keyword>
<feature type="transmembrane region" description="Helical" evidence="7">
    <location>
        <begin position="198"/>
        <end position="220"/>
    </location>
</feature>
<dbReference type="Pfam" id="PF02653">
    <property type="entry name" value="BPD_transp_2"/>
    <property type="match status" value="1"/>
</dbReference>
<keyword evidence="3 7" id="KW-0812">Transmembrane</keyword>
<dbReference type="Proteomes" id="UP000572635">
    <property type="component" value="Unassembled WGS sequence"/>
</dbReference>
<feature type="transmembrane region" description="Helical" evidence="7">
    <location>
        <begin position="125"/>
        <end position="148"/>
    </location>
</feature>
<evidence type="ECO:0000256" key="2">
    <source>
        <dbReference type="ARBA" id="ARBA00022475"/>
    </source>
</evidence>
<dbReference type="AlphaFoldDB" id="A0A7W8QPA6"/>
<comment type="caution">
    <text evidence="8">The sequence shown here is derived from an EMBL/GenBank/DDBJ whole genome shotgun (WGS) entry which is preliminary data.</text>
</comment>
<dbReference type="GO" id="GO:0015658">
    <property type="term" value="F:branched-chain amino acid transmembrane transporter activity"/>
    <property type="evidence" value="ECO:0007669"/>
    <property type="project" value="InterPro"/>
</dbReference>
<keyword evidence="2" id="KW-1003">Cell membrane</keyword>
<sequence length="382" mass="38560">MTTTHAPPPASPAAPAAGRRTVPSALLVAGAAALALAAAPLLLDEFRLGLLTRYLCYAIAAVGIAVAWGRGGMLTLGHGVFFGIGAYAMAAHMTLANTPDGGLPSFMVWNGLEALPALWVPFRSLAATLAAVVLLPGAVALLLGWAVFRRRVRGAYFAILNQALAAAFAILLVGQQHLTGGSSGLTDLPVLAGFDLTAPGAGLWLYALVAAVLLGVWAGYSRLMDSRYGALLVAVRDSEERVRFLGYDPTWVKTSAYVLSAVAAGAAGALFVPVTGIITPALVGVIPSIQLVLMAALGGRYSLIGAAVGAVALGAAETAFSETFAGGWLYLQGALFVAVIALAPRGLAGLAESAAAAVRRRASAAPPGAGPGAGHPVPGRKA</sequence>
<keyword evidence="9" id="KW-1185">Reference proteome</keyword>
<feature type="transmembrane region" description="Helical" evidence="7">
    <location>
        <begin position="327"/>
        <end position="351"/>
    </location>
</feature>
<feature type="transmembrane region" description="Helical" evidence="7">
    <location>
        <begin position="251"/>
        <end position="271"/>
    </location>
</feature>
<accession>A0A7W8QPA6</accession>
<evidence type="ECO:0000256" key="3">
    <source>
        <dbReference type="ARBA" id="ARBA00022692"/>
    </source>
</evidence>
<dbReference type="PANTHER" id="PTHR30482">
    <property type="entry name" value="HIGH-AFFINITY BRANCHED-CHAIN AMINO ACID TRANSPORT SYSTEM PERMEASE"/>
    <property type="match status" value="1"/>
</dbReference>
<evidence type="ECO:0000256" key="5">
    <source>
        <dbReference type="ARBA" id="ARBA00023136"/>
    </source>
</evidence>
<dbReference type="CDD" id="cd06581">
    <property type="entry name" value="TM_PBP1_LivM_like"/>
    <property type="match status" value="1"/>
</dbReference>
<reference evidence="8 9" key="1">
    <citation type="submission" date="2020-08" db="EMBL/GenBank/DDBJ databases">
        <title>Sequencing the genomes of 1000 actinobacteria strains.</title>
        <authorList>
            <person name="Klenk H.-P."/>
        </authorList>
    </citation>
    <scope>NUCLEOTIDE SEQUENCE [LARGE SCALE GENOMIC DNA]</scope>
    <source>
        <strain evidence="8 9">DSM 44551</strain>
    </source>
</reference>
<feature type="transmembrane region" description="Helical" evidence="7">
    <location>
        <begin position="155"/>
        <end position="178"/>
    </location>
</feature>
<evidence type="ECO:0000256" key="6">
    <source>
        <dbReference type="SAM" id="MobiDB-lite"/>
    </source>
</evidence>
<evidence type="ECO:0000256" key="7">
    <source>
        <dbReference type="SAM" id="Phobius"/>
    </source>
</evidence>
<feature type="transmembrane region" description="Helical" evidence="7">
    <location>
        <begin position="25"/>
        <end position="43"/>
    </location>
</feature>
<evidence type="ECO:0000313" key="8">
    <source>
        <dbReference type="EMBL" id="MBB5434143.1"/>
    </source>
</evidence>
<dbReference type="PANTHER" id="PTHR30482:SF4">
    <property type="entry name" value="SLR1201 PROTEIN"/>
    <property type="match status" value="1"/>
</dbReference>
<feature type="transmembrane region" description="Helical" evidence="7">
    <location>
        <begin position="75"/>
        <end position="95"/>
    </location>
</feature>